<sequence>MVRTLHPVAGATFGEPVWVGPHNLTPMDVPNRLTAVRVYRANEKLIERGCSCVCCAHEALPKGLIRADGTFRWGKMGG</sequence>
<dbReference type="EMBL" id="LAZR01017649">
    <property type="protein sequence ID" value="KKL99547.1"/>
    <property type="molecule type" value="Genomic_DNA"/>
</dbReference>
<dbReference type="AlphaFoldDB" id="A0A0F9JKQ2"/>
<proteinExistence type="predicted"/>
<name>A0A0F9JKQ2_9ZZZZ</name>
<comment type="caution">
    <text evidence="1">The sequence shown here is derived from an EMBL/GenBank/DDBJ whole genome shotgun (WGS) entry which is preliminary data.</text>
</comment>
<evidence type="ECO:0000313" key="1">
    <source>
        <dbReference type="EMBL" id="KKL99547.1"/>
    </source>
</evidence>
<gene>
    <name evidence="1" type="ORF">LCGC14_1813300</name>
</gene>
<reference evidence="1" key="1">
    <citation type="journal article" date="2015" name="Nature">
        <title>Complex archaea that bridge the gap between prokaryotes and eukaryotes.</title>
        <authorList>
            <person name="Spang A."/>
            <person name="Saw J.H."/>
            <person name="Jorgensen S.L."/>
            <person name="Zaremba-Niedzwiedzka K."/>
            <person name="Martijn J."/>
            <person name="Lind A.E."/>
            <person name="van Eijk R."/>
            <person name="Schleper C."/>
            <person name="Guy L."/>
            <person name="Ettema T.J."/>
        </authorList>
    </citation>
    <scope>NUCLEOTIDE SEQUENCE</scope>
</reference>
<accession>A0A0F9JKQ2</accession>
<organism evidence="1">
    <name type="scientific">marine sediment metagenome</name>
    <dbReference type="NCBI Taxonomy" id="412755"/>
    <lineage>
        <taxon>unclassified sequences</taxon>
        <taxon>metagenomes</taxon>
        <taxon>ecological metagenomes</taxon>
    </lineage>
</organism>
<protein>
    <submittedName>
        <fullName evidence="1">Uncharacterized protein</fullName>
    </submittedName>
</protein>